<evidence type="ECO:0000313" key="11">
    <source>
        <dbReference type="EMBL" id="NXR82596.1"/>
    </source>
</evidence>
<proteinExistence type="predicted"/>
<evidence type="ECO:0000313" key="12">
    <source>
        <dbReference type="Proteomes" id="UP000535705"/>
    </source>
</evidence>
<keyword evidence="8" id="KW-0325">Glycoprotein</keyword>
<evidence type="ECO:0000256" key="2">
    <source>
        <dbReference type="ARBA" id="ARBA00022692"/>
    </source>
</evidence>
<organism evidence="11 12">
    <name type="scientific">Pycnonotus jocosus</name>
    <name type="common">Red-whiskered bulbul</name>
    <name type="synonym">Lanius jocosus</name>
    <dbReference type="NCBI Taxonomy" id="182897"/>
    <lineage>
        <taxon>Eukaryota</taxon>
        <taxon>Metazoa</taxon>
        <taxon>Chordata</taxon>
        <taxon>Craniata</taxon>
        <taxon>Vertebrata</taxon>
        <taxon>Euteleostomi</taxon>
        <taxon>Archelosauria</taxon>
        <taxon>Archosauria</taxon>
        <taxon>Dinosauria</taxon>
        <taxon>Saurischia</taxon>
        <taxon>Theropoda</taxon>
        <taxon>Coelurosauria</taxon>
        <taxon>Aves</taxon>
        <taxon>Neognathae</taxon>
        <taxon>Neoaves</taxon>
        <taxon>Telluraves</taxon>
        <taxon>Australaves</taxon>
        <taxon>Passeriformes</taxon>
        <taxon>Sylvioidea</taxon>
        <taxon>Pycnonotidae</taxon>
        <taxon>Pycnonotus</taxon>
    </lineage>
</organism>
<keyword evidence="12" id="KW-1185">Reference proteome</keyword>
<feature type="domain" description="MHC class II beta chain N-terminal" evidence="10">
    <location>
        <begin position="20"/>
        <end position="94"/>
    </location>
</feature>
<evidence type="ECO:0000256" key="4">
    <source>
        <dbReference type="ARBA" id="ARBA00022989"/>
    </source>
</evidence>
<feature type="non-terminal residue" evidence="11">
    <location>
        <position position="1"/>
    </location>
</feature>
<dbReference type="PANTHER" id="PTHR19944:SF99">
    <property type="entry name" value="HLA CLASS II HISTOCOMPATIBILITY ANTIGEN, DRB1 BETA CHAIN"/>
    <property type="match status" value="1"/>
</dbReference>
<dbReference type="Gene3D" id="3.10.320.10">
    <property type="entry name" value="Class II Histocompatibility Antigen, M Beta Chain, Chain B, domain 1"/>
    <property type="match status" value="1"/>
</dbReference>
<comment type="subcellular location">
    <subcellularLocation>
        <location evidence="1">Membrane</location>
        <topology evidence="1">Single-pass type I membrane protein</topology>
    </subcellularLocation>
</comment>
<dbReference type="InterPro" id="IPR000353">
    <property type="entry name" value="MHC_II_b_N"/>
</dbReference>
<feature type="non-terminal residue" evidence="11">
    <location>
        <position position="115"/>
    </location>
</feature>
<gene>
    <name evidence="11" type="primary">Hb2l_1</name>
    <name evidence="11" type="ORF">PYCJOC_R01247</name>
</gene>
<dbReference type="InterPro" id="IPR014745">
    <property type="entry name" value="MHC_II_a/b_N"/>
</dbReference>
<evidence type="ECO:0000256" key="9">
    <source>
        <dbReference type="ARBA" id="ARBA00023182"/>
    </source>
</evidence>
<evidence type="ECO:0000256" key="7">
    <source>
        <dbReference type="ARBA" id="ARBA00023157"/>
    </source>
</evidence>
<keyword evidence="3" id="KW-0391">Immunity</keyword>
<reference evidence="11 12" key="1">
    <citation type="submission" date="2019-09" db="EMBL/GenBank/DDBJ databases">
        <title>Bird 10,000 Genomes (B10K) Project - Family phase.</title>
        <authorList>
            <person name="Zhang G."/>
        </authorList>
    </citation>
    <scope>NUCLEOTIDE SEQUENCE [LARGE SCALE GENOMIC DNA]</scope>
    <source>
        <strain evidence="11">B10K-DU-002-42</strain>
        <tissue evidence="11">Muscle</tissue>
    </source>
</reference>
<dbReference type="SUPFAM" id="SSF54452">
    <property type="entry name" value="MHC antigen-recognition domain"/>
    <property type="match status" value="1"/>
</dbReference>
<dbReference type="GO" id="GO:0042613">
    <property type="term" value="C:MHC class II protein complex"/>
    <property type="evidence" value="ECO:0007669"/>
    <property type="project" value="UniProtKB-KW"/>
</dbReference>
<keyword evidence="7" id="KW-1015">Disulfide bond</keyword>
<keyword evidence="2" id="KW-0812">Transmembrane</keyword>
<dbReference type="Pfam" id="PF00969">
    <property type="entry name" value="MHC_II_beta"/>
    <property type="match status" value="1"/>
</dbReference>
<dbReference type="EMBL" id="VWYP01030096">
    <property type="protein sequence ID" value="NXR82596.1"/>
    <property type="molecule type" value="Genomic_DNA"/>
</dbReference>
<evidence type="ECO:0000256" key="8">
    <source>
        <dbReference type="ARBA" id="ARBA00023180"/>
    </source>
</evidence>
<dbReference type="SMART" id="SM00921">
    <property type="entry name" value="MHC_II_beta"/>
    <property type="match status" value="1"/>
</dbReference>
<keyword evidence="6" id="KW-0472">Membrane</keyword>
<evidence type="ECO:0000256" key="6">
    <source>
        <dbReference type="ARBA" id="ARBA00023136"/>
    </source>
</evidence>
<comment type="caution">
    <text evidence="11">The sequence shown here is derived from an EMBL/GenBank/DDBJ whole genome shotgun (WGS) entry which is preliminary data.</text>
</comment>
<protein>
    <submittedName>
        <fullName evidence="11">HB2L protein</fullName>
    </submittedName>
</protein>
<sequence>GAPPDLCPAHSGVFQRMFKAECHFINGTEKVRYVARGIYNREELYHYDSDVGHFVGLTPYGEKLAQYWNSDPDLMENRRTAVDWLCRVSYKIVTPFSVERRVPPSSSQSIPIPSQ</sequence>
<keyword evidence="4" id="KW-1133">Transmembrane helix</keyword>
<dbReference type="InterPro" id="IPR050160">
    <property type="entry name" value="MHC/Immunoglobulin"/>
</dbReference>
<keyword evidence="9" id="KW-0491">MHC II</keyword>
<dbReference type="OrthoDB" id="10043043at2759"/>
<dbReference type="PANTHER" id="PTHR19944">
    <property type="entry name" value="MHC CLASS II-RELATED"/>
    <property type="match status" value="1"/>
</dbReference>
<keyword evidence="5" id="KW-1064">Adaptive immunity</keyword>
<dbReference type="FunFam" id="3.10.320.10:FF:000001">
    <property type="entry name" value="HLA class II histocompatibility antigen, DRB1-1 beta chain"/>
    <property type="match status" value="1"/>
</dbReference>
<dbReference type="GO" id="GO:0002504">
    <property type="term" value="P:antigen processing and presentation of peptide or polysaccharide antigen via MHC class II"/>
    <property type="evidence" value="ECO:0007669"/>
    <property type="project" value="UniProtKB-KW"/>
</dbReference>
<dbReference type="Proteomes" id="UP000535705">
    <property type="component" value="Unassembled WGS sequence"/>
</dbReference>
<name>A0A7L2PF19_PYCJO</name>
<dbReference type="InterPro" id="IPR011162">
    <property type="entry name" value="MHC_I/II-like_Ag-recog"/>
</dbReference>
<accession>A0A7L2PF19</accession>
<evidence type="ECO:0000259" key="10">
    <source>
        <dbReference type="SMART" id="SM00921"/>
    </source>
</evidence>
<dbReference type="AlphaFoldDB" id="A0A7L2PF19"/>
<dbReference type="GO" id="GO:0002250">
    <property type="term" value="P:adaptive immune response"/>
    <property type="evidence" value="ECO:0007669"/>
    <property type="project" value="UniProtKB-KW"/>
</dbReference>
<evidence type="ECO:0000256" key="3">
    <source>
        <dbReference type="ARBA" id="ARBA00022859"/>
    </source>
</evidence>
<evidence type="ECO:0000256" key="1">
    <source>
        <dbReference type="ARBA" id="ARBA00004479"/>
    </source>
</evidence>
<evidence type="ECO:0000256" key="5">
    <source>
        <dbReference type="ARBA" id="ARBA00023130"/>
    </source>
</evidence>